<reference evidence="2" key="1">
    <citation type="journal article" date="2023" name="Science">
        <title>Elucidation of the pathway for biosynthesis of saponin adjuvants from the soapbark tree.</title>
        <authorList>
            <person name="Reed J."/>
            <person name="Orme A."/>
            <person name="El-Demerdash A."/>
            <person name="Owen C."/>
            <person name="Martin L.B.B."/>
            <person name="Misra R.C."/>
            <person name="Kikuchi S."/>
            <person name="Rejzek M."/>
            <person name="Martin A.C."/>
            <person name="Harkess A."/>
            <person name="Leebens-Mack J."/>
            <person name="Louveau T."/>
            <person name="Stephenson M.J."/>
            <person name="Osbourn A."/>
        </authorList>
    </citation>
    <scope>NUCLEOTIDE SEQUENCE</scope>
    <source>
        <strain evidence="2">S10</strain>
    </source>
</reference>
<dbReference type="PANTHER" id="PTHR44259">
    <property type="entry name" value="OS07G0183000 PROTEIN-RELATED"/>
    <property type="match status" value="1"/>
</dbReference>
<gene>
    <name evidence="2" type="ORF">O6P43_019557</name>
</gene>
<evidence type="ECO:0000313" key="3">
    <source>
        <dbReference type="Proteomes" id="UP001163823"/>
    </source>
</evidence>
<dbReference type="PANTHER" id="PTHR44259:SF15">
    <property type="entry name" value="F-BOX PROTEIN KIB2-RELATED"/>
    <property type="match status" value="1"/>
</dbReference>
<comment type="caution">
    <text evidence="2">The sequence shown here is derived from an EMBL/GenBank/DDBJ whole genome shotgun (WGS) entry which is preliminary data.</text>
</comment>
<organism evidence="2 3">
    <name type="scientific">Quillaja saponaria</name>
    <name type="common">Soap bark tree</name>
    <dbReference type="NCBI Taxonomy" id="32244"/>
    <lineage>
        <taxon>Eukaryota</taxon>
        <taxon>Viridiplantae</taxon>
        <taxon>Streptophyta</taxon>
        <taxon>Embryophyta</taxon>
        <taxon>Tracheophyta</taxon>
        <taxon>Spermatophyta</taxon>
        <taxon>Magnoliopsida</taxon>
        <taxon>eudicotyledons</taxon>
        <taxon>Gunneridae</taxon>
        <taxon>Pentapetalae</taxon>
        <taxon>rosids</taxon>
        <taxon>fabids</taxon>
        <taxon>Fabales</taxon>
        <taxon>Quillajaceae</taxon>
        <taxon>Quillaja</taxon>
    </lineage>
</organism>
<proteinExistence type="predicted"/>
<dbReference type="InterPro" id="IPR050942">
    <property type="entry name" value="F-box_BR-signaling"/>
</dbReference>
<dbReference type="KEGG" id="qsa:O6P43_019557"/>
<evidence type="ECO:0000313" key="2">
    <source>
        <dbReference type="EMBL" id="KAJ7958909.1"/>
    </source>
</evidence>
<dbReference type="Pfam" id="PF03478">
    <property type="entry name" value="Beta-prop_KIB1-4"/>
    <property type="match status" value="1"/>
</dbReference>
<sequence length="371" mass="42869">MNFSRLPVAKSNLQKPLLIIPCNQEDDDYTSTSERCLLSLSDEKLYKFKENVFKGLDDAWWVGSSYGWLVILDEKARPLLLNPFSGDRIRLPLIPKAFRQCGSESYFVEQLRKNFIARAVLQFSPSTSIFSAVIIYGCNYKLAYCSYAENRWTNLAGAKRAYMDIIFCNVKLYALAVNGSVEVWDFRGNLPMKILDIEPSFAIEEEKNINFPIDKFSTQFYLVELKGEILLVKRIVGNFVNAGKAVYETDLLTDEDTQPLVCPYRTMHFNLYKLDFKRIKWEKLNSLNDQILFLGGNHSISMSAQDLPNFEANSIHFTDNRWDEMNEDYLYGGHDLDVFNFEYGSIKPLYVCEMDRIYLPPLLAVLHSILN</sequence>
<dbReference type="Proteomes" id="UP001163823">
    <property type="component" value="Chromosome 8"/>
</dbReference>
<protein>
    <submittedName>
        <fullName evidence="2">F-box domain containing protein</fullName>
    </submittedName>
</protein>
<dbReference type="AlphaFoldDB" id="A0AAD7LIS9"/>
<name>A0AAD7LIS9_QUISA</name>
<evidence type="ECO:0000259" key="1">
    <source>
        <dbReference type="Pfam" id="PF03478"/>
    </source>
</evidence>
<feature type="domain" description="KIB1-4 beta-propeller" evidence="1">
    <location>
        <begin position="37"/>
        <end position="340"/>
    </location>
</feature>
<dbReference type="EMBL" id="JARAOO010000008">
    <property type="protein sequence ID" value="KAJ7958909.1"/>
    <property type="molecule type" value="Genomic_DNA"/>
</dbReference>
<keyword evidence="3" id="KW-1185">Reference proteome</keyword>
<dbReference type="InterPro" id="IPR005174">
    <property type="entry name" value="KIB1-4_b-propeller"/>
</dbReference>
<accession>A0AAD7LIS9</accession>